<organism evidence="2 3">
    <name type="scientific">Coccomyxa viridis</name>
    <dbReference type="NCBI Taxonomy" id="1274662"/>
    <lineage>
        <taxon>Eukaryota</taxon>
        <taxon>Viridiplantae</taxon>
        <taxon>Chlorophyta</taxon>
        <taxon>core chlorophytes</taxon>
        <taxon>Trebouxiophyceae</taxon>
        <taxon>Trebouxiophyceae incertae sedis</taxon>
        <taxon>Coccomyxaceae</taxon>
        <taxon>Coccomyxa</taxon>
    </lineage>
</organism>
<comment type="caution">
    <text evidence="2">The sequence shown here is derived from an EMBL/GenBank/DDBJ whole genome shotgun (WGS) entry which is preliminary data.</text>
</comment>
<protein>
    <submittedName>
        <fullName evidence="2">G5342 protein</fullName>
    </submittedName>
</protein>
<dbReference type="EMBL" id="CAXHTA020000007">
    <property type="protein sequence ID" value="CAL5222911.1"/>
    <property type="molecule type" value="Genomic_DNA"/>
</dbReference>
<reference evidence="2 3" key="1">
    <citation type="submission" date="2024-06" db="EMBL/GenBank/DDBJ databases">
        <authorList>
            <person name="Kraege A."/>
            <person name="Thomma B."/>
        </authorList>
    </citation>
    <scope>NUCLEOTIDE SEQUENCE [LARGE SCALE GENOMIC DNA]</scope>
</reference>
<evidence type="ECO:0000313" key="2">
    <source>
        <dbReference type="EMBL" id="CAL5222911.1"/>
    </source>
</evidence>
<gene>
    <name evidence="2" type="primary">g5342</name>
    <name evidence="2" type="ORF">VP750_LOCUS4570</name>
</gene>
<feature type="signal peptide" evidence="1">
    <location>
        <begin position="1"/>
        <end position="24"/>
    </location>
</feature>
<sequence length="226" mass="23364">MAPSRSDLMLAAFVIAALAAVATAANAPVTSADLVTPGDQYPMPQGLDSWASVLADVFMQKEGSHDNAKSAVSSFQSLVSNQLAKMEKDFQAGKPFPDLPAIRDVKAFKGGLNFNPSNITAVSLSSTFFNYAPCLIQNSAAGAAFTAVGVNFVPQVINVAPKGAQILPIGIEINPAVILVNPQGLAVWPRAINVQPTLIAIVPADLQVAPQGVEIAPFGIAASNGK</sequence>
<feature type="chain" id="PRO_5045981116" evidence="1">
    <location>
        <begin position="25"/>
        <end position="226"/>
    </location>
</feature>
<keyword evidence="3" id="KW-1185">Reference proteome</keyword>
<dbReference type="Proteomes" id="UP001497392">
    <property type="component" value="Unassembled WGS sequence"/>
</dbReference>
<proteinExistence type="predicted"/>
<accession>A0ABP1FTZ3</accession>
<keyword evidence="1" id="KW-0732">Signal</keyword>
<evidence type="ECO:0000313" key="3">
    <source>
        <dbReference type="Proteomes" id="UP001497392"/>
    </source>
</evidence>
<evidence type="ECO:0000256" key="1">
    <source>
        <dbReference type="SAM" id="SignalP"/>
    </source>
</evidence>
<name>A0ABP1FTZ3_9CHLO</name>